<dbReference type="SUPFAM" id="SSF69796">
    <property type="entry name" value="Thymidylate synthase-complementing protein Thy1"/>
    <property type="match status" value="1"/>
</dbReference>
<dbReference type="Gene3D" id="3.30.1360.170">
    <property type="match status" value="1"/>
</dbReference>
<dbReference type="AlphaFoldDB" id="A0A318SMQ6"/>
<feature type="binding site" evidence="1">
    <location>
        <begin position="92"/>
        <end position="94"/>
    </location>
    <ligand>
        <name>FAD</name>
        <dbReference type="ChEBI" id="CHEBI:57692"/>
        <note>ligand shared between neighboring subunits</note>
    </ligand>
</feature>
<evidence type="ECO:0000313" key="2">
    <source>
        <dbReference type="EMBL" id="PYE55963.1"/>
    </source>
</evidence>
<protein>
    <recommendedName>
        <fullName evidence="1">Flavin-dependent thymidylate synthase</fullName>
        <shortName evidence="1">FDTS</shortName>
        <ecNumber evidence="1">2.1.1.148</ecNumber>
    </recommendedName>
    <alternativeName>
        <fullName evidence="1">FAD-dependent thymidylate synthase</fullName>
    </alternativeName>
    <alternativeName>
        <fullName evidence="1">Thymidylate synthase ThyX</fullName>
        <shortName evidence="1">TS</shortName>
        <shortName evidence="1">TSase</shortName>
    </alternativeName>
</protein>
<feature type="binding site" description="in other chain" evidence="1">
    <location>
        <position position="171"/>
    </location>
    <ligand>
        <name>dUMP</name>
        <dbReference type="ChEBI" id="CHEBI:246422"/>
        <note>ligand shared between dimeric partners</note>
    </ligand>
</feature>
<dbReference type="GO" id="GO:0050797">
    <property type="term" value="F:thymidylate synthase (FAD) activity"/>
    <property type="evidence" value="ECO:0007669"/>
    <property type="project" value="UniProtKB-UniRule"/>
</dbReference>
<dbReference type="PROSITE" id="PS51331">
    <property type="entry name" value="THYX"/>
    <property type="match status" value="1"/>
</dbReference>
<dbReference type="GO" id="GO:0004799">
    <property type="term" value="F:thymidylate synthase activity"/>
    <property type="evidence" value="ECO:0007669"/>
    <property type="project" value="TreeGrafter"/>
</dbReference>
<dbReference type="Proteomes" id="UP000248326">
    <property type="component" value="Unassembled WGS sequence"/>
</dbReference>
<gene>
    <name evidence="1" type="primary">thyX</name>
    <name evidence="2" type="ORF">DES52_102330</name>
</gene>
<comment type="pathway">
    <text evidence="1">Pyrimidine metabolism; dTTP biosynthesis.</text>
</comment>
<comment type="catalytic activity">
    <reaction evidence="1">
        <text>dUMP + (6R)-5,10-methylene-5,6,7,8-tetrahydrofolate + NADPH + H(+) = dTMP + (6S)-5,6,7,8-tetrahydrofolate + NADP(+)</text>
        <dbReference type="Rhea" id="RHEA:29043"/>
        <dbReference type="ChEBI" id="CHEBI:15378"/>
        <dbReference type="ChEBI" id="CHEBI:15636"/>
        <dbReference type="ChEBI" id="CHEBI:57453"/>
        <dbReference type="ChEBI" id="CHEBI:57783"/>
        <dbReference type="ChEBI" id="CHEBI:58349"/>
        <dbReference type="ChEBI" id="CHEBI:63528"/>
        <dbReference type="ChEBI" id="CHEBI:246422"/>
        <dbReference type="EC" id="2.1.1.148"/>
    </reaction>
</comment>
<reference evidence="2 3" key="1">
    <citation type="submission" date="2018-06" db="EMBL/GenBank/DDBJ databases">
        <title>Genomic Encyclopedia of Type Strains, Phase IV (KMG-IV): sequencing the most valuable type-strain genomes for metagenomic binning, comparative biology and taxonomic classification.</title>
        <authorList>
            <person name="Goeker M."/>
        </authorList>
    </citation>
    <scope>NUCLEOTIDE SEQUENCE [LARGE SCALE GENOMIC DNA]</scope>
    <source>
        <strain evidence="2 3">DSM 18048</strain>
    </source>
</reference>
<keyword evidence="1" id="KW-0521">NADP</keyword>
<dbReference type="PANTHER" id="PTHR34934">
    <property type="entry name" value="FLAVIN-DEPENDENT THYMIDYLATE SYNTHASE"/>
    <property type="match status" value="1"/>
</dbReference>
<dbReference type="GO" id="GO:0050660">
    <property type="term" value="F:flavin adenine dinucleotide binding"/>
    <property type="evidence" value="ECO:0007669"/>
    <property type="project" value="UniProtKB-UniRule"/>
</dbReference>
<comment type="cofactor">
    <cofactor evidence="1">
        <name>FAD</name>
        <dbReference type="ChEBI" id="CHEBI:57692"/>
    </cofactor>
    <text evidence="1">Binds 4 FAD per tetramer. Each FAD binding site is formed by three monomers.</text>
</comment>
<comment type="similarity">
    <text evidence="1">Belongs to the thymidylate synthase ThyX family.</text>
</comment>
<dbReference type="InterPro" id="IPR003669">
    <property type="entry name" value="Thymidylate_synthase_ThyX"/>
</dbReference>
<keyword evidence="1" id="KW-0545">Nucleotide biosynthesis</keyword>
<feature type="binding site" evidence="1">
    <location>
        <position position="101"/>
    </location>
    <ligand>
        <name>FAD</name>
        <dbReference type="ChEBI" id="CHEBI:57692"/>
        <note>ligand shared between neighboring subunits</note>
    </ligand>
</feature>
<feature type="binding site" evidence="1">
    <location>
        <position position="193"/>
    </location>
    <ligand>
        <name>FAD</name>
        <dbReference type="ChEBI" id="CHEBI:57692"/>
        <note>ligand shared between neighboring subunits</note>
    </ligand>
</feature>
<feature type="binding site" evidence="1">
    <location>
        <begin position="187"/>
        <end position="189"/>
    </location>
    <ligand>
        <name>FAD</name>
        <dbReference type="ChEBI" id="CHEBI:57692"/>
        <note>ligand shared between neighboring subunits</note>
    </ligand>
</feature>
<comment type="subunit">
    <text evidence="1">Homotetramer.</text>
</comment>
<feature type="active site" description="Involved in ionization of N3 of dUMP, leading to its activation" evidence="1">
    <location>
        <position position="198"/>
    </location>
</feature>
<keyword evidence="1" id="KW-0489">Methyltransferase</keyword>
<keyword evidence="3" id="KW-1185">Reference proteome</keyword>
<dbReference type="Pfam" id="PF02511">
    <property type="entry name" value="Thy1"/>
    <property type="match status" value="1"/>
</dbReference>
<dbReference type="OrthoDB" id="9774464at2"/>
<name>A0A318SMQ6_9DEIO</name>
<feature type="binding site" description="in other chain" evidence="1">
    <location>
        <begin position="101"/>
        <end position="105"/>
    </location>
    <ligand>
        <name>dUMP</name>
        <dbReference type="ChEBI" id="CHEBI:246422"/>
        <note>ligand shared between dimeric partners</note>
    </ligand>
</feature>
<sequence>MTNVVALSSAQVLYPLGDDIGSVALIQHVGDDKMIVNSARVSFGGDNDAPLTERDEKLIKYLLREHHGSPFEHNLVTFKIVCPIFVDRQLVRHRVGVSKNEISGRYVELKERGYIPLEFRKQAKSNRQASVADDGTLDQEAASRVWSEAWRVAFDSYEKLLALGVTREQARGVLPLALYTESYYTFNVRSLLHFLELRDHPGAQFETQLFARAMAELAEPLFPATFRAWRDLHRGE</sequence>
<dbReference type="RefSeq" id="WP_110885485.1">
    <property type="nucleotide sequence ID" value="NZ_QJSX01000002.1"/>
</dbReference>
<accession>A0A318SMQ6</accession>
<feature type="binding site" evidence="1">
    <location>
        <position position="69"/>
    </location>
    <ligand>
        <name>FAD</name>
        <dbReference type="ChEBI" id="CHEBI:57692"/>
        <note>ligand shared between neighboring subunits</note>
    </ligand>
</feature>
<dbReference type="NCBIfam" id="TIGR02170">
    <property type="entry name" value="thyX"/>
    <property type="match status" value="1"/>
</dbReference>
<dbReference type="GO" id="GO:0032259">
    <property type="term" value="P:methylation"/>
    <property type="evidence" value="ECO:0007669"/>
    <property type="project" value="UniProtKB-KW"/>
</dbReference>
<comment type="function">
    <text evidence="1">Catalyzes the reductive methylation of 2'-deoxyuridine-5'-monophosphate (dUMP) to 2'-deoxythymidine-5'-monophosphate (dTMP) while utilizing 5,10-methylenetetrahydrofolate (mTHF) as the methyl donor, and NADPH and FADH(2) as the reductant.</text>
</comment>
<dbReference type="GO" id="GO:0006231">
    <property type="term" value="P:dTMP biosynthetic process"/>
    <property type="evidence" value="ECO:0007669"/>
    <property type="project" value="UniProtKB-UniRule"/>
</dbReference>
<keyword evidence="1" id="KW-0285">Flavoprotein</keyword>
<evidence type="ECO:0000313" key="3">
    <source>
        <dbReference type="Proteomes" id="UP000248326"/>
    </source>
</evidence>
<dbReference type="EMBL" id="QJSX01000002">
    <property type="protein sequence ID" value="PYE55963.1"/>
    <property type="molecule type" value="Genomic_DNA"/>
</dbReference>
<comment type="caution">
    <text evidence="2">The sequence shown here is derived from an EMBL/GenBank/DDBJ whole genome shotgun (WGS) entry which is preliminary data.</text>
</comment>
<feature type="binding site" evidence="1">
    <location>
        <begin position="89"/>
        <end position="92"/>
    </location>
    <ligand>
        <name>dUMP</name>
        <dbReference type="ChEBI" id="CHEBI:246422"/>
        <note>ligand shared between dimeric partners</note>
    </ligand>
</feature>
<organism evidence="2 3">
    <name type="scientific">Deinococcus yavapaiensis KR-236</name>
    <dbReference type="NCBI Taxonomy" id="694435"/>
    <lineage>
        <taxon>Bacteria</taxon>
        <taxon>Thermotogati</taxon>
        <taxon>Deinococcota</taxon>
        <taxon>Deinococci</taxon>
        <taxon>Deinococcales</taxon>
        <taxon>Deinococcaceae</taxon>
        <taxon>Deinococcus</taxon>
    </lineage>
</organism>
<dbReference type="CDD" id="cd20175">
    <property type="entry name" value="ThyX"/>
    <property type="match status" value="1"/>
</dbReference>
<dbReference type="HAMAP" id="MF_01408">
    <property type="entry name" value="ThyX"/>
    <property type="match status" value="1"/>
</dbReference>
<dbReference type="GO" id="GO:0070402">
    <property type="term" value="F:NADPH binding"/>
    <property type="evidence" value="ECO:0007669"/>
    <property type="project" value="TreeGrafter"/>
</dbReference>
<feature type="binding site" evidence="1">
    <location>
        <position position="198"/>
    </location>
    <ligand>
        <name>dUMP</name>
        <dbReference type="ChEBI" id="CHEBI:246422"/>
        <note>ligand shared between dimeric partners</note>
    </ligand>
</feature>
<dbReference type="GO" id="GO:0006235">
    <property type="term" value="P:dTTP biosynthetic process"/>
    <property type="evidence" value="ECO:0007669"/>
    <property type="project" value="UniProtKB-UniRule"/>
</dbReference>
<proteinExistence type="inferred from homology"/>
<dbReference type="UniPathway" id="UPA00575"/>
<keyword evidence="1" id="KW-0808">Transferase</keyword>
<dbReference type="InterPro" id="IPR036098">
    <property type="entry name" value="Thymidylate_synthase_ThyX_sf"/>
</dbReference>
<dbReference type="EC" id="2.1.1.148" evidence="1"/>
<evidence type="ECO:0000256" key="1">
    <source>
        <dbReference type="HAMAP-Rule" id="MF_01408"/>
    </source>
</evidence>
<dbReference type="PANTHER" id="PTHR34934:SF1">
    <property type="entry name" value="FLAVIN-DEPENDENT THYMIDYLATE SYNTHASE"/>
    <property type="match status" value="1"/>
</dbReference>
<keyword evidence="1" id="KW-0274">FAD</keyword>